<keyword evidence="4" id="KW-0808">Transferase</keyword>
<feature type="domain" description="Glycosyltransferase subfamily 4-like N-terminal" evidence="2">
    <location>
        <begin position="100"/>
        <end position="223"/>
    </location>
</feature>
<dbReference type="PANTHER" id="PTHR45947:SF3">
    <property type="entry name" value="SULFOQUINOVOSYL TRANSFERASE SQD2"/>
    <property type="match status" value="1"/>
</dbReference>
<dbReference type="InterPro" id="IPR028098">
    <property type="entry name" value="Glyco_trans_4-like_N"/>
</dbReference>
<reference evidence="3" key="4">
    <citation type="submission" date="2024-05" db="EMBL/GenBank/DDBJ databases">
        <authorList>
            <person name="Sun Q."/>
            <person name="Zhou Y."/>
        </authorList>
    </citation>
    <scope>NUCLEOTIDE SEQUENCE</scope>
    <source>
        <strain evidence="3">CGMCC 1.15287</strain>
    </source>
</reference>
<dbReference type="EMBL" id="BMHZ01000001">
    <property type="protein sequence ID" value="GGG97029.1"/>
    <property type="molecule type" value="Genomic_DNA"/>
</dbReference>
<organism evidence="4 5">
    <name type="scientific">Pedobacter zeae</name>
    <dbReference type="NCBI Taxonomy" id="1737356"/>
    <lineage>
        <taxon>Bacteria</taxon>
        <taxon>Pseudomonadati</taxon>
        <taxon>Bacteroidota</taxon>
        <taxon>Sphingobacteriia</taxon>
        <taxon>Sphingobacteriales</taxon>
        <taxon>Sphingobacteriaceae</taxon>
        <taxon>Pedobacter</taxon>
    </lineage>
</organism>
<evidence type="ECO:0000313" key="6">
    <source>
        <dbReference type="Proteomes" id="UP000642938"/>
    </source>
</evidence>
<sequence>MKVIIAHPSIAPHVKQNVIGYEERNFLLYFFTTFFDHPDASLSNKLSAIRSIKELIKRRRFSEIAIEKFKSRPLPELIRSFAARQTNAIITDLIWEWAELSFDKWVAKAIKQYKPDVVHTYEHAALASLQQAKSLNIFSVYEQPSQHHSYFTAIVENQFELYPMLKTGSTSLLVNKKAERRNRRRDQELALASVVICNSTFTKKTLVAGGVAEDKICVIPLGFPPVKEISKCDQENKPVIFLYAGNQSIRKGSHLLYEAWRNCNFTSAEAKLILVGKMTLPEAMRTNLPGNILIKGNIPHHELMTLYSNADVFVLPTLADGFGMVVTESMASGIPVIATDACCGPDVITHNENGWIIAAGDLQALINQMKWCVGHRQELKSFGIKAQQSATQWQWSDYRKKLSTVVYDKWIQYNQKQSV</sequence>
<keyword evidence="6" id="KW-1185">Reference proteome</keyword>
<proteinExistence type="predicted"/>
<dbReference type="Pfam" id="PF13439">
    <property type="entry name" value="Glyco_transf_4"/>
    <property type="match status" value="1"/>
</dbReference>
<dbReference type="EMBL" id="JACIEF010000002">
    <property type="protein sequence ID" value="MBB4107791.1"/>
    <property type="molecule type" value="Genomic_DNA"/>
</dbReference>
<comment type="caution">
    <text evidence="4">The sequence shown here is derived from an EMBL/GenBank/DDBJ whole genome shotgun (WGS) entry which is preliminary data.</text>
</comment>
<dbReference type="Proteomes" id="UP000642938">
    <property type="component" value="Unassembled WGS sequence"/>
</dbReference>
<reference evidence="4 5" key="3">
    <citation type="submission" date="2020-08" db="EMBL/GenBank/DDBJ databases">
        <title>Genomic Encyclopedia of Type Strains, Phase IV (KMG-IV): sequencing the most valuable type-strain genomes for metagenomic binning, comparative biology and taxonomic classification.</title>
        <authorList>
            <person name="Goeker M."/>
        </authorList>
    </citation>
    <scope>NUCLEOTIDE SEQUENCE [LARGE SCALE GENOMIC DNA]</scope>
    <source>
        <strain evidence="4 5">DSM 100774</strain>
    </source>
</reference>
<reference evidence="3" key="1">
    <citation type="journal article" date="2014" name="Int. J. Syst. Evol. Microbiol.">
        <title>Complete genome of a new Firmicutes species belonging to the dominant human colonic microbiota ('Ruminococcus bicirculans') reveals two chromosomes and a selective capacity to utilize plant glucans.</title>
        <authorList>
            <consortium name="NISC Comparative Sequencing Program"/>
            <person name="Wegmann U."/>
            <person name="Louis P."/>
            <person name="Goesmann A."/>
            <person name="Henrissat B."/>
            <person name="Duncan S.H."/>
            <person name="Flint H.J."/>
        </authorList>
    </citation>
    <scope>NUCLEOTIDE SEQUENCE</scope>
    <source>
        <strain evidence="3">CGMCC 1.15287</strain>
    </source>
</reference>
<dbReference type="Proteomes" id="UP000532273">
    <property type="component" value="Unassembled WGS sequence"/>
</dbReference>
<dbReference type="AlphaFoldDB" id="A0A7W6KBG9"/>
<dbReference type="Gene3D" id="3.40.50.2000">
    <property type="entry name" value="Glycogen Phosphorylase B"/>
    <property type="match status" value="2"/>
</dbReference>
<dbReference type="SUPFAM" id="SSF53756">
    <property type="entry name" value="UDP-Glycosyltransferase/glycogen phosphorylase"/>
    <property type="match status" value="1"/>
</dbReference>
<dbReference type="CDD" id="cd03801">
    <property type="entry name" value="GT4_PimA-like"/>
    <property type="match status" value="1"/>
</dbReference>
<reference evidence="6" key="2">
    <citation type="journal article" date="2019" name="Int. J. Syst. Evol. Microbiol.">
        <title>The Global Catalogue of Microorganisms (GCM) 10K type strain sequencing project: providing services to taxonomists for standard genome sequencing and annotation.</title>
        <authorList>
            <consortium name="The Broad Institute Genomics Platform"/>
            <consortium name="The Broad Institute Genome Sequencing Center for Infectious Disease"/>
            <person name="Wu L."/>
            <person name="Ma J."/>
        </authorList>
    </citation>
    <scope>NUCLEOTIDE SEQUENCE [LARGE SCALE GENOMIC DNA]</scope>
    <source>
        <strain evidence="6">CGMCC 1.15287</strain>
    </source>
</reference>
<evidence type="ECO:0000313" key="3">
    <source>
        <dbReference type="EMBL" id="GGG97029.1"/>
    </source>
</evidence>
<evidence type="ECO:0000259" key="2">
    <source>
        <dbReference type="Pfam" id="PF13439"/>
    </source>
</evidence>
<gene>
    <name evidence="3" type="ORF">GCM10007422_08640</name>
    <name evidence="4" type="ORF">GGQ60_001772</name>
</gene>
<protein>
    <submittedName>
        <fullName evidence="4">Glycosyltransferase involved in cell wall biosynthesis</fullName>
    </submittedName>
</protein>
<evidence type="ECO:0000313" key="4">
    <source>
        <dbReference type="EMBL" id="MBB4107791.1"/>
    </source>
</evidence>
<dbReference type="RefSeq" id="WP_183762376.1">
    <property type="nucleotide sequence ID" value="NZ_BMHZ01000001.1"/>
</dbReference>
<accession>A0A7W6KBG9</accession>
<feature type="domain" description="Glycosyl transferase family 1" evidence="1">
    <location>
        <begin position="235"/>
        <end position="387"/>
    </location>
</feature>
<dbReference type="GO" id="GO:0016758">
    <property type="term" value="F:hexosyltransferase activity"/>
    <property type="evidence" value="ECO:0007669"/>
    <property type="project" value="TreeGrafter"/>
</dbReference>
<dbReference type="InterPro" id="IPR050194">
    <property type="entry name" value="Glycosyltransferase_grp1"/>
</dbReference>
<dbReference type="Pfam" id="PF00534">
    <property type="entry name" value="Glycos_transf_1"/>
    <property type="match status" value="1"/>
</dbReference>
<dbReference type="PANTHER" id="PTHR45947">
    <property type="entry name" value="SULFOQUINOVOSYL TRANSFERASE SQD2"/>
    <property type="match status" value="1"/>
</dbReference>
<dbReference type="InterPro" id="IPR001296">
    <property type="entry name" value="Glyco_trans_1"/>
</dbReference>
<evidence type="ECO:0000259" key="1">
    <source>
        <dbReference type="Pfam" id="PF00534"/>
    </source>
</evidence>
<name>A0A7W6KBG9_9SPHI</name>
<evidence type="ECO:0000313" key="5">
    <source>
        <dbReference type="Proteomes" id="UP000532273"/>
    </source>
</evidence>